<proteinExistence type="predicted"/>
<dbReference type="SUPFAM" id="SSF88713">
    <property type="entry name" value="Glycoside hydrolase/deacetylase"/>
    <property type="match status" value="1"/>
</dbReference>
<feature type="compositionally biased region" description="Pro residues" evidence="1">
    <location>
        <begin position="93"/>
        <end position="105"/>
    </location>
</feature>
<dbReference type="EMBL" id="BSNT01000075">
    <property type="protein sequence ID" value="GLQ61072.1"/>
    <property type="molecule type" value="Genomic_DNA"/>
</dbReference>
<protein>
    <recommendedName>
        <fullName evidence="5">Polysaccharide deacetylase</fullName>
    </recommendedName>
</protein>
<organism evidence="3 4">
    <name type="scientific">Gluconobacter japonicus</name>
    <dbReference type="NCBI Taxonomy" id="376620"/>
    <lineage>
        <taxon>Bacteria</taxon>
        <taxon>Pseudomonadati</taxon>
        <taxon>Pseudomonadota</taxon>
        <taxon>Alphaproteobacteria</taxon>
        <taxon>Acetobacterales</taxon>
        <taxon>Acetobacteraceae</taxon>
        <taxon>Gluconobacter</taxon>
    </lineage>
</organism>
<feature type="region of interest" description="Disordered" evidence="1">
    <location>
        <begin position="353"/>
        <end position="372"/>
    </location>
</feature>
<accession>A0ABQ5WMJ5</accession>
<sequence>MQNRPASPRSPGLWSRLPVIGRLLVAFWGLVLVGGTTAALMLRHQSQPSTPVRTTNNQPAAPGAHQPDAVADNYSVRPPVIPVEKAQNTSTPKPVPVPVPAPVPSTPAIKSPQMPPPIAQAPTFDLNSITASGKTALAIVLQGFGYSDAMTYDVLSRIPAPVAVGVSPYIGNLPDVLARAHAAHREIFVTLPMQSAHPENVDEGPHALGNGNSEADDRRELDWCLSRAEGATGLTDASEAGDSQPGGGYATTPGFHPIEDIIASHDLLYLSGSPQEDRHIRGMTATAWINGDTDAATLDAQLAARLPDGTKPTHILLMVGPLTPVAIDRLATWLSGPVANRFVLVPPSALADNGTTSEQASAQPKDIQTAPL</sequence>
<name>A0ABQ5WMJ5_GLUJA</name>
<evidence type="ECO:0000256" key="2">
    <source>
        <dbReference type="SAM" id="Phobius"/>
    </source>
</evidence>
<evidence type="ECO:0008006" key="5">
    <source>
        <dbReference type="Google" id="ProtNLM"/>
    </source>
</evidence>
<feature type="compositionally biased region" description="Polar residues" evidence="1">
    <location>
        <begin position="46"/>
        <end position="59"/>
    </location>
</feature>
<keyword evidence="2" id="KW-0472">Membrane</keyword>
<dbReference type="Pfam" id="PF04748">
    <property type="entry name" value="Polysacc_deac_2"/>
    <property type="match status" value="1"/>
</dbReference>
<keyword evidence="4" id="KW-1185">Reference proteome</keyword>
<comment type="caution">
    <text evidence="3">The sequence shown here is derived from an EMBL/GenBank/DDBJ whole genome shotgun (WGS) entry which is preliminary data.</text>
</comment>
<evidence type="ECO:0000256" key="1">
    <source>
        <dbReference type="SAM" id="MobiDB-lite"/>
    </source>
</evidence>
<dbReference type="Proteomes" id="UP001156613">
    <property type="component" value="Unassembled WGS sequence"/>
</dbReference>
<gene>
    <name evidence="3" type="ORF">GCM10010937_28750</name>
</gene>
<feature type="transmembrane region" description="Helical" evidence="2">
    <location>
        <begin position="20"/>
        <end position="42"/>
    </location>
</feature>
<dbReference type="RefSeq" id="WP_062504601.1">
    <property type="nucleotide sequence ID" value="NZ_BEWO01000004.1"/>
</dbReference>
<keyword evidence="2" id="KW-0812">Transmembrane</keyword>
<feature type="compositionally biased region" description="Polar residues" evidence="1">
    <location>
        <begin position="353"/>
        <end position="362"/>
    </location>
</feature>
<feature type="region of interest" description="Disordered" evidence="1">
    <location>
        <begin position="234"/>
        <end position="255"/>
    </location>
</feature>
<dbReference type="InterPro" id="IPR011330">
    <property type="entry name" value="Glyco_hydro/deAcase_b/a-brl"/>
</dbReference>
<feature type="region of interest" description="Disordered" evidence="1">
    <location>
        <begin position="46"/>
        <end position="72"/>
    </location>
</feature>
<evidence type="ECO:0000313" key="3">
    <source>
        <dbReference type="EMBL" id="GLQ61072.1"/>
    </source>
</evidence>
<keyword evidence="2" id="KW-1133">Transmembrane helix</keyword>
<feature type="region of interest" description="Disordered" evidence="1">
    <location>
        <begin position="84"/>
        <end position="113"/>
    </location>
</feature>
<reference evidence="4" key="1">
    <citation type="journal article" date="2019" name="Int. J. Syst. Evol. Microbiol.">
        <title>The Global Catalogue of Microorganisms (GCM) 10K type strain sequencing project: providing services to taxonomists for standard genome sequencing and annotation.</title>
        <authorList>
            <consortium name="The Broad Institute Genomics Platform"/>
            <consortium name="The Broad Institute Genome Sequencing Center for Infectious Disease"/>
            <person name="Wu L."/>
            <person name="Ma J."/>
        </authorList>
    </citation>
    <scope>NUCLEOTIDE SEQUENCE [LARGE SCALE GENOMIC DNA]</scope>
    <source>
        <strain evidence="4">NBRC 3271</strain>
    </source>
</reference>
<dbReference type="Gene3D" id="3.20.20.370">
    <property type="entry name" value="Glycoside hydrolase/deacetylase"/>
    <property type="match status" value="1"/>
</dbReference>
<dbReference type="InterPro" id="IPR006837">
    <property type="entry name" value="Divergent_DAC"/>
</dbReference>
<feature type="region of interest" description="Disordered" evidence="1">
    <location>
        <begin position="196"/>
        <end position="215"/>
    </location>
</feature>
<evidence type="ECO:0000313" key="4">
    <source>
        <dbReference type="Proteomes" id="UP001156613"/>
    </source>
</evidence>